<dbReference type="AlphaFoldDB" id="A0A425DF59"/>
<name>A0A425DF59_APHAT</name>
<sequence>MHIGYYMDVPLRQQQSGIDPVRIVYSQHPQGAQTRTISSLFIHNALDISTSYAGIQDRAQISNYFTGQSASGGVFGEDKSFLFYLSQRAHPDIALNVGLGIPQPIRVLMEPLEACQLDNGLTDHPSPFFRIPTPLFLVRWVGDITNDKGTMLQSLWLDHSNSLFPFGMPSP</sequence>
<evidence type="ECO:0000313" key="1">
    <source>
        <dbReference type="EMBL" id="RQM27912.1"/>
    </source>
</evidence>
<reference evidence="1" key="1">
    <citation type="submission" date="2018-07" db="EMBL/GenBank/DDBJ databases">
        <title>Annotation of Aphanomyces astaci genome assembly.</title>
        <authorList>
            <person name="Studholme D.J."/>
        </authorList>
    </citation>
    <scope>NUCLEOTIDE SEQUENCE [LARGE SCALE GENOMIC DNA]</scope>
    <source>
        <strain evidence="1">Pc</strain>
    </source>
</reference>
<dbReference type="VEuPathDB" id="FungiDB:H257_01786"/>
<gene>
    <name evidence="1" type="ORF">B5M09_011674</name>
</gene>
<keyword evidence="2" id="KW-1185">Reference proteome</keyword>
<accession>A0A425DF59</accession>
<organism evidence="1 2">
    <name type="scientific">Aphanomyces astaci</name>
    <name type="common">Crayfish plague agent</name>
    <dbReference type="NCBI Taxonomy" id="112090"/>
    <lineage>
        <taxon>Eukaryota</taxon>
        <taxon>Sar</taxon>
        <taxon>Stramenopiles</taxon>
        <taxon>Oomycota</taxon>
        <taxon>Saprolegniomycetes</taxon>
        <taxon>Saprolegniales</taxon>
        <taxon>Verrucalvaceae</taxon>
        <taxon>Aphanomyces</taxon>
    </lineage>
</organism>
<evidence type="ECO:0000313" key="2">
    <source>
        <dbReference type="Proteomes" id="UP000284702"/>
    </source>
</evidence>
<dbReference type="Proteomes" id="UP000284702">
    <property type="component" value="Unassembled WGS sequence"/>
</dbReference>
<protein>
    <submittedName>
        <fullName evidence="1">Uncharacterized protein</fullName>
    </submittedName>
</protein>
<comment type="caution">
    <text evidence="1">The sequence shown here is derived from an EMBL/GenBank/DDBJ whole genome shotgun (WGS) entry which is preliminary data.</text>
</comment>
<proteinExistence type="predicted"/>
<dbReference type="EMBL" id="MZMZ02001937">
    <property type="protein sequence ID" value="RQM27912.1"/>
    <property type="molecule type" value="Genomic_DNA"/>
</dbReference>